<dbReference type="Proteomes" id="UP000785679">
    <property type="component" value="Unassembled WGS sequence"/>
</dbReference>
<dbReference type="OrthoDB" id="10261947at2759"/>
<dbReference type="AlphaFoldDB" id="A0A8J8P154"/>
<dbReference type="InterPro" id="IPR005772">
    <property type="entry name" value="ATPase_V1-cplx_fsu_euk"/>
</dbReference>
<dbReference type="Gene3D" id="3.40.50.10580">
    <property type="entry name" value="ATPase, V1 complex, subunit F"/>
    <property type="match status" value="1"/>
</dbReference>
<dbReference type="PIRSF" id="PIRSF015945">
    <property type="entry name" value="ATPase_V1_F_euk"/>
    <property type="match status" value="1"/>
</dbReference>
<organism evidence="6 7">
    <name type="scientific">Halteria grandinella</name>
    <dbReference type="NCBI Taxonomy" id="5974"/>
    <lineage>
        <taxon>Eukaryota</taxon>
        <taxon>Sar</taxon>
        <taxon>Alveolata</taxon>
        <taxon>Ciliophora</taxon>
        <taxon>Intramacronucleata</taxon>
        <taxon>Spirotrichea</taxon>
        <taxon>Stichotrichia</taxon>
        <taxon>Sporadotrichida</taxon>
        <taxon>Halteriidae</taxon>
        <taxon>Halteria</taxon>
    </lineage>
</organism>
<proteinExistence type="inferred from homology"/>
<dbReference type="NCBIfam" id="TIGR01101">
    <property type="entry name" value="V_ATP_synt_F"/>
    <property type="match status" value="1"/>
</dbReference>
<dbReference type="EMBL" id="RRYP01002288">
    <property type="protein sequence ID" value="TNV84943.1"/>
    <property type="molecule type" value="Genomic_DNA"/>
</dbReference>
<comment type="function">
    <text evidence="5">Subunit of the V1 complex of vacuolar(H+)-ATPase (V-ATPase), a multisubunit enzyme composed of a peripheral complex (V1) that hydrolyzes ATP and a membrane integral complex (V0) that translocates protons. V-ATPase is responsible for acidifying and maintaining the pH of intracellular compartments.</text>
</comment>
<reference evidence="6" key="1">
    <citation type="submission" date="2019-06" db="EMBL/GenBank/DDBJ databases">
        <authorList>
            <person name="Zheng W."/>
        </authorList>
    </citation>
    <scope>NUCLEOTIDE SEQUENCE</scope>
    <source>
        <strain evidence="6">QDHG01</strain>
    </source>
</reference>
<accession>A0A8J8P154</accession>
<name>A0A8J8P154_HALGN</name>
<keyword evidence="3 5" id="KW-0375">Hydrogen ion transport</keyword>
<evidence type="ECO:0000256" key="3">
    <source>
        <dbReference type="ARBA" id="ARBA00022781"/>
    </source>
</evidence>
<dbReference type="GO" id="GO:0046961">
    <property type="term" value="F:proton-transporting ATPase activity, rotational mechanism"/>
    <property type="evidence" value="ECO:0007669"/>
    <property type="project" value="InterPro"/>
</dbReference>
<dbReference type="PANTHER" id="PTHR13861">
    <property type="entry name" value="VACUOLAR ATP SYNTHASE SUBUNIT F"/>
    <property type="match status" value="1"/>
</dbReference>
<keyword evidence="4 5" id="KW-0406">Ion transport</keyword>
<dbReference type="Pfam" id="PF01990">
    <property type="entry name" value="ATP-synt_F"/>
    <property type="match status" value="1"/>
</dbReference>
<dbReference type="GO" id="GO:0033180">
    <property type="term" value="C:proton-transporting V-type ATPase, V1 domain"/>
    <property type="evidence" value="ECO:0007669"/>
    <property type="project" value="InterPro"/>
</dbReference>
<dbReference type="FunFam" id="3.40.50.10580:FF:000004">
    <property type="entry name" value="V-type proton ATPase subunit F"/>
    <property type="match status" value="1"/>
</dbReference>
<dbReference type="InterPro" id="IPR036906">
    <property type="entry name" value="ATPase_V1_fsu_sf"/>
</dbReference>
<evidence type="ECO:0000256" key="1">
    <source>
        <dbReference type="ARBA" id="ARBA00010148"/>
    </source>
</evidence>
<evidence type="ECO:0000256" key="2">
    <source>
        <dbReference type="ARBA" id="ARBA00022448"/>
    </source>
</evidence>
<gene>
    <name evidence="6" type="ORF">FGO68_gene4957</name>
</gene>
<dbReference type="PANTHER" id="PTHR13861:SF2">
    <property type="entry name" value="V-TYPE PROTON ATPASE SUBUNIT F"/>
    <property type="match status" value="1"/>
</dbReference>
<dbReference type="InterPro" id="IPR008218">
    <property type="entry name" value="ATPase_V1-cplx_f_g_su"/>
</dbReference>
<dbReference type="SUPFAM" id="SSF159468">
    <property type="entry name" value="AtpF-like"/>
    <property type="match status" value="1"/>
</dbReference>
<evidence type="ECO:0000256" key="5">
    <source>
        <dbReference type="PIRNR" id="PIRNR015945"/>
    </source>
</evidence>
<comment type="similarity">
    <text evidence="1 5">Belongs to the V-ATPase F subunit family.</text>
</comment>
<evidence type="ECO:0000313" key="7">
    <source>
        <dbReference type="Proteomes" id="UP000785679"/>
    </source>
</evidence>
<protein>
    <recommendedName>
        <fullName evidence="5">V-type proton ATPase subunit F</fullName>
    </recommendedName>
</protein>
<comment type="caution">
    <text evidence="6">The sequence shown here is derived from an EMBL/GenBank/DDBJ whole genome shotgun (WGS) entry which is preliminary data.</text>
</comment>
<evidence type="ECO:0000313" key="6">
    <source>
        <dbReference type="EMBL" id="TNV84943.1"/>
    </source>
</evidence>
<keyword evidence="7" id="KW-1185">Reference proteome</keyword>
<sequence length="136" mass="14915">MSKKGKAFKVKAGGLLVAVIGDEATVTGFLLTGIGERNKKGDANFLLVTKDTTLTQIETAFNKLLARDDIGIIMISQNIAEQIRNLIAEHTEVIPTIMEIPSKDVPYDPEKDTILCRAARNLYGNEVGMQKLKQLD</sequence>
<evidence type="ECO:0000256" key="4">
    <source>
        <dbReference type="ARBA" id="ARBA00023065"/>
    </source>
</evidence>
<comment type="subunit">
    <text evidence="5">V-ATPase is a heteromultimeric enzyme made up of two complexes: the ATP-hydrolytic V1 complex and the proton translocation V0 complex.</text>
</comment>
<keyword evidence="2 5" id="KW-0813">Transport</keyword>